<dbReference type="RefSeq" id="WP_104914405.1">
    <property type="nucleotide sequence ID" value="NZ_CP026847.1"/>
</dbReference>
<dbReference type="Pfam" id="PF01580">
    <property type="entry name" value="FtsK_SpoIIIE"/>
    <property type="match status" value="1"/>
</dbReference>
<dbReference type="InterPro" id="IPR027417">
    <property type="entry name" value="P-loop_NTPase"/>
</dbReference>
<keyword evidence="2" id="KW-1185">Reference proteome</keyword>
<organism evidence="1 2">
    <name type="scientific">Weissella koreensis</name>
    <dbReference type="NCBI Taxonomy" id="165096"/>
    <lineage>
        <taxon>Bacteria</taxon>
        <taxon>Bacillati</taxon>
        <taxon>Bacillota</taxon>
        <taxon>Bacilli</taxon>
        <taxon>Lactobacillales</taxon>
        <taxon>Lactobacillaceae</taxon>
        <taxon>Weissella</taxon>
    </lineage>
</organism>
<gene>
    <name evidence="1" type="ORF">FY536_01050</name>
</gene>
<dbReference type="SUPFAM" id="SSF52540">
    <property type="entry name" value="P-loop containing nucleoside triphosphate hydrolases"/>
    <property type="match status" value="1"/>
</dbReference>
<dbReference type="GO" id="GO:0003677">
    <property type="term" value="F:DNA binding"/>
    <property type="evidence" value="ECO:0007669"/>
    <property type="project" value="UniProtKB-KW"/>
</dbReference>
<keyword evidence="1" id="KW-0238">DNA-binding</keyword>
<proteinExistence type="predicted"/>
<dbReference type="Gene3D" id="3.40.50.300">
    <property type="entry name" value="P-loop containing nucleotide triphosphate hydrolases"/>
    <property type="match status" value="1"/>
</dbReference>
<dbReference type="InterPro" id="IPR002543">
    <property type="entry name" value="FtsK_dom"/>
</dbReference>
<accession>A0A7H1MKG0</accession>
<reference evidence="1 2" key="1">
    <citation type="submission" date="2019-08" db="EMBL/GenBank/DDBJ databases">
        <authorList>
            <person name="Chang H.C."/>
            <person name="Mun S.Y."/>
        </authorList>
    </citation>
    <scope>NUCLEOTIDE SEQUENCE [LARGE SCALE GENOMIC DNA]</scope>
    <source>
        <strain evidence="1 2">SK</strain>
    </source>
</reference>
<dbReference type="Proteomes" id="UP000516446">
    <property type="component" value="Chromosome"/>
</dbReference>
<dbReference type="GO" id="GO:0005524">
    <property type="term" value="F:ATP binding"/>
    <property type="evidence" value="ECO:0007669"/>
    <property type="project" value="UniProtKB-UniRule"/>
</dbReference>
<protein>
    <submittedName>
        <fullName evidence="1">Type IV secretion system DNA-binding domain-containing protein</fullName>
    </submittedName>
</protein>
<name>A0A7H1MKG0_9LACO</name>
<dbReference type="PROSITE" id="PS50901">
    <property type="entry name" value="FTSK"/>
    <property type="match status" value="1"/>
</dbReference>
<evidence type="ECO:0000313" key="2">
    <source>
        <dbReference type="Proteomes" id="UP000516446"/>
    </source>
</evidence>
<dbReference type="AlphaFoldDB" id="A0A7H1MKG0"/>
<dbReference type="EMBL" id="CP043431">
    <property type="protein sequence ID" value="QNT63946.1"/>
    <property type="molecule type" value="Genomic_DNA"/>
</dbReference>
<evidence type="ECO:0000313" key="1">
    <source>
        <dbReference type="EMBL" id="QNT63946.1"/>
    </source>
</evidence>
<sequence length="271" mass="31338">MFNLKNKGSINELINMIETRYSIFNLKIENEKIKIDKDIDWDYINSPNLLIQGKSGSGKTCLILSMLVQILTKTKFVNIFDPTYSYISNFNDIDSLKDKIFNDNYEISKQIHNIYEGMIRRSKINMKMNIEDKLNSYTEDDVKTQFIVFDEISLWILDGQKYSDNSEERQAYNLALSNLFEILIRGRALGIYVIISIQDSLLSVLPSIIRSQINLNIFMGMLDDNGTVPALYSELKGWGAVKKHDGSMHTFYSPEIPKNNNLHEFIKYIGI</sequence>